<comment type="caution">
    <text evidence="3">The sequence shown here is derived from an EMBL/GenBank/DDBJ whole genome shotgun (WGS) entry which is preliminary data.</text>
</comment>
<protein>
    <recommendedName>
        <fullName evidence="2">ThuA-like domain-containing protein</fullName>
    </recommendedName>
</protein>
<dbReference type="InterPro" id="IPR029010">
    <property type="entry name" value="ThuA-like"/>
</dbReference>
<feature type="domain" description="ThuA-like" evidence="2">
    <location>
        <begin position="55"/>
        <end position="277"/>
    </location>
</feature>
<dbReference type="PROSITE" id="PS51257">
    <property type="entry name" value="PROKAR_LIPOPROTEIN"/>
    <property type="match status" value="1"/>
</dbReference>
<reference evidence="4" key="1">
    <citation type="journal article" date="2019" name="Int. J. Syst. Evol. Microbiol.">
        <title>The Global Catalogue of Microorganisms (GCM) 10K type strain sequencing project: providing services to taxonomists for standard genome sequencing and annotation.</title>
        <authorList>
            <consortium name="The Broad Institute Genomics Platform"/>
            <consortium name="The Broad Institute Genome Sequencing Center for Infectious Disease"/>
            <person name="Wu L."/>
            <person name="Ma J."/>
        </authorList>
    </citation>
    <scope>NUCLEOTIDE SEQUENCE [LARGE SCALE GENOMIC DNA]</scope>
    <source>
        <strain evidence="4">JCM 18459</strain>
    </source>
</reference>
<dbReference type="PANTHER" id="PTHR40469">
    <property type="entry name" value="SECRETED GLYCOSYL HYDROLASE"/>
    <property type="match status" value="1"/>
</dbReference>
<dbReference type="RefSeq" id="WP_345456460.1">
    <property type="nucleotide sequence ID" value="NZ_BAABKG010000002.1"/>
</dbReference>
<feature type="signal peptide" evidence="1">
    <location>
        <begin position="1"/>
        <end position="23"/>
    </location>
</feature>
<dbReference type="Proteomes" id="UP001500221">
    <property type="component" value="Unassembled WGS sequence"/>
</dbReference>
<proteinExistence type="predicted"/>
<accession>A0ABP9PG14</accession>
<keyword evidence="4" id="KW-1185">Reference proteome</keyword>
<evidence type="ECO:0000256" key="1">
    <source>
        <dbReference type="SAM" id="SignalP"/>
    </source>
</evidence>
<gene>
    <name evidence="3" type="ORF">GCM10023340_15170</name>
</gene>
<dbReference type="InterPro" id="IPR029062">
    <property type="entry name" value="Class_I_gatase-like"/>
</dbReference>
<keyword evidence="1" id="KW-0732">Signal</keyword>
<name>A0ABP9PG14_9ACTN</name>
<dbReference type="Gene3D" id="3.40.50.880">
    <property type="match status" value="1"/>
</dbReference>
<dbReference type="Pfam" id="PF06283">
    <property type="entry name" value="ThuA"/>
    <property type="match status" value="1"/>
</dbReference>
<organism evidence="3 4">
    <name type="scientific">Nocardioides marinquilinus</name>
    <dbReference type="NCBI Taxonomy" id="1210400"/>
    <lineage>
        <taxon>Bacteria</taxon>
        <taxon>Bacillati</taxon>
        <taxon>Actinomycetota</taxon>
        <taxon>Actinomycetes</taxon>
        <taxon>Propionibacteriales</taxon>
        <taxon>Nocardioidaceae</taxon>
        <taxon>Nocardioides</taxon>
    </lineage>
</organism>
<evidence type="ECO:0000313" key="3">
    <source>
        <dbReference type="EMBL" id="GAA5145592.1"/>
    </source>
</evidence>
<sequence>MIDRGSAAVALATAAAAACLSSAAPGAALPEPSPDAGRTTGPARVVVERAPRFDVLVFSRTAGFRHESIDEGRAAIRELGRRHGFSVTTTESPRAFTDANLRRFEAVVWLSTTGDVLARPQQRAFQRYVRAGGGYVGVHAAADTEHDWPWYGRLVGAWFRNHPAIQRATVRVENRRTPSSCFLPRAWSRTDEWYNFRAPRPGSRADVSPRGRVTVIARLDESTYDEHDGTARPDDHPIAWQHRFEGGRAWYTGGGHTEESYAEPRFRRHLLGGIRWAVQQVDGAACA</sequence>
<evidence type="ECO:0000313" key="4">
    <source>
        <dbReference type="Proteomes" id="UP001500221"/>
    </source>
</evidence>
<evidence type="ECO:0000259" key="2">
    <source>
        <dbReference type="Pfam" id="PF06283"/>
    </source>
</evidence>
<dbReference type="SUPFAM" id="SSF52317">
    <property type="entry name" value="Class I glutamine amidotransferase-like"/>
    <property type="match status" value="1"/>
</dbReference>
<dbReference type="PANTHER" id="PTHR40469:SF2">
    <property type="entry name" value="GALACTOSE-BINDING DOMAIN-LIKE SUPERFAMILY PROTEIN"/>
    <property type="match status" value="1"/>
</dbReference>
<dbReference type="EMBL" id="BAABKG010000002">
    <property type="protein sequence ID" value="GAA5145592.1"/>
    <property type="molecule type" value="Genomic_DNA"/>
</dbReference>
<feature type="chain" id="PRO_5045785899" description="ThuA-like domain-containing protein" evidence="1">
    <location>
        <begin position="24"/>
        <end position="287"/>
    </location>
</feature>